<dbReference type="GO" id="GO:0005524">
    <property type="term" value="F:ATP binding"/>
    <property type="evidence" value="ECO:0007669"/>
    <property type="project" value="UniProtKB-KW"/>
</dbReference>
<keyword evidence="2" id="KW-0547">Nucleotide-binding</keyword>
<dbReference type="InterPro" id="IPR017871">
    <property type="entry name" value="ABC_transporter-like_CS"/>
</dbReference>
<dbReference type="PROSITE" id="PS50893">
    <property type="entry name" value="ABC_TRANSPORTER_2"/>
    <property type="match status" value="1"/>
</dbReference>
<dbReference type="CDD" id="cd03230">
    <property type="entry name" value="ABC_DR_subfamily_A"/>
    <property type="match status" value="1"/>
</dbReference>
<dbReference type="GO" id="GO:0016887">
    <property type="term" value="F:ATP hydrolysis activity"/>
    <property type="evidence" value="ECO:0007669"/>
    <property type="project" value="InterPro"/>
</dbReference>
<keyword evidence="7" id="KW-1185">Reference proteome</keyword>
<dbReference type="PANTHER" id="PTHR42939">
    <property type="entry name" value="ABC TRANSPORTER ATP-BINDING PROTEIN ALBC-RELATED"/>
    <property type="match status" value="1"/>
</dbReference>
<dbReference type="InterPro" id="IPR003439">
    <property type="entry name" value="ABC_transporter-like_ATP-bd"/>
</dbReference>
<evidence type="ECO:0000313" key="7">
    <source>
        <dbReference type="Proteomes" id="UP000031386"/>
    </source>
</evidence>
<organism evidence="5 7">
    <name type="scientific">Parvimonas micra</name>
    <dbReference type="NCBI Taxonomy" id="33033"/>
    <lineage>
        <taxon>Bacteria</taxon>
        <taxon>Bacillati</taxon>
        <taxon>Bacillota</taxon>
        <taxon>Tissierellia</taxon>
        <taxon>Tissierellales</taxon>
        <taxon>Peptoniphilaceae</taxon>
        <taxon>Parvimonas</taxon>
    </lineage>
</organism>
<dbReference type="STRING" id="33033.NW74_06265"/>
<evidence type="ECO:0000256" key="2">
    <source>
        <dbReference type="ARBA" id="ARBA00022741"/>
    </source>
</evidence>
<dbReference type="Proteomes" id="UP000031386">
    <property type="component" value="Chromosome"/>
</dbReference>
<dbReference type="EMBL" id="CP009761">
    <property type="protein sequence ID" value="AIZ36965.1"/>
    <property type="molecule type" value="Genomic_DNA"/>
</dbReference>
<feature type="domain" description="ABC transporter" evidence="4">
    <location>
        <begin position="2"/>
        <end position="233"/>
    </location>
</feature>
<dbReference type="SUPFAM" id="SSF52540">
    <property type="entry name" value="P-loop containing nucleoside triphosphate hydrolases"/>
    <property type="match status" value="1"/>
</dbReference>
<protein>
    <submittedName>
        <fullName evidence="5">3-dehydroquinate dehydratase</fullName>
    </submittedName>
    <submittedName>
        <fullName evidence="6">ABC transporter ATP-binding protein</fullName>
    </submittedName>
</protein>
<dbReference type="SMART" id="SM00382">
    <property type="entry name" value="AAA"/>
    <property type="match status" value="1"/>
</dbReference>
<keyword evidence="1" id="KW-0813">Transport</keyword>
<dbReference type="InterPro" id="IPR027417">
    <property type="entry name" value="P-loop_NTPase"/>
</dbReference>
<dbReference type="InterPro" id="IPR051782">
    <property type="entry name" value="ABC_Transporter_VariousFunc"/>
</dbReference>
<evidence type="ECO:0000259" key="4">
    <source>
        <dbReference type="PROSITE" id="PS50893"/>
    </source>
</evidence>
<accession>A0A0B4S2B1</accession>
<dbReference type="AlphaFoldDB" id="A0A0B4S2B1"/>
<evidence type="ECO:0000313" key="6">
    <source>
        <dbReference type="EMBL" id="MBF1306969.1"/>
    </source>
</evidence>
<dbReference type="Proteomes" id="UP000758611">
    <property type="component" value="Unassembled WGS sequence"/>
</dbReference>
<gene>
    <name evidence="6" type="ORF">HXM94_04230</name>
    <name evidence="5" type="ORF">NW74_06265</name>
</gene>
<evidence type="ECO:0000313" key="5">
    <source>
        <dbReference type="EMBL" id="AIZ36965.1"/>
    </source>
</evidence>
<proteinExistence type="predicted"/>
<dbReference type="InterPro" id="IPR003593">
    <property type="entry name" value="AAA+_ATPase"/>
</dbReference>
<reference evidence="6" key="2">
    <citation type="submission" date="2020-04" db="EMBL/GenBank/DDBJ databases">
        <title>Deep metagenomics examines the oral microbiome during advanced dental caries in children, revealing novel taxa and co-occurrences with host molecules.</title>
        <authorList>
            <person name="Baker J.L."/>
            <person name="Morton J.T."/>
            <person name="Dinis M."/>
            <person name="Alvarez R."/>
            <person name="Tran N.C."/>
            <person name="Knight R."/>
            <person name="Edlund A."/>
        </authorList>
    </citation>
    <scope>NUCLEOTIDE SEQUENCE</scope>
    <source>
        <strain evidence="6">JCVI_23_bin.11</strain>
    </source>
</reference>
<dbReference type="Gene3D" id="3.40.50.300">
    <property type="entry name" value="P-loop containing nucleotide triphosphate hydrolases"/>
    <property type="match status" value="1"/>
</dbReference>
<sequence length="243" mass="27173">MIEFKNVSKVFSKGVKAVDNISFTIEEGEIFGFLGPNGAGKSTSLKMMVGILEQTEGKITVNGVDTLENSIKVKEMISYVPDNPDIYTKMTGIKYLNFIADIYGIDEKVRKEKIEEYNQKLELGDAIYSTIDSYSHGMRQKLVLIGALITSPKVLILDEPMVGLDVKTSFNLKNILREFADSGNTVIFSTHVMEVAEKICDKLVIINKGKIAFCGKLSELKTEEHSNEDLEKIFLELTDNEKI</sequence>
<dbReference type="Pfam" id="PF00005">
    <property type="entry name" value="ABC_tran"/>
    <property type="match status" value="1"/>
</dbReference>
<dbReference type="EMBL" id="JABZRE010000011">
    <property type="protein sequence ID" value="MBF1306969.1"/>
    <property type="molecule type" value="Genomic_DNA"/>
</dbReference>
<dbReference type="OrthoDB" id="9775135at2"/>
<keyword evidence="3 6" id="KW-0067">ATP-binding</keyword>
<name>A0A0B4S2B1_9FIRM</name>
<dbReference type="PROSITE" id="PS00211">
    <property type="entry name" value="ABC_TRANSPORTER_1"/>
    <property type="match status" value="1"/>
</dbReference>
<dbReference type="PANTHER" id="PTHR42939:SF1">
    <property type="entry name" value="ABC TRANSPORTER ATP-BINDING PROTEIN ALBC-RELATED"/>
    <property type="match status" value="1"/>
</dbReference>
<evidence type="ECO:0000256" key="1">
    <source>
        <dbReference type="ARBA" id="ARBA00022448"/>
    </source>
</evidence>
<evidence type="ECO:0000256" key="3">
    <source>
        <dbReference type="ARBA" id="ARBA00022840"/>
    </source>
</evidence>
<dbReference type="RefSeq" id="WP_041954510.1">
    <property type="nucleotide sequence ID" value="NZ_CP009761.1"/>
</dbReference>
<dbReference type="KEGG" id="pmic:NW74_06265"/>
<reference evidence="5 7" key="1">
    <citation type="submission" date="2014-10" db="EMBL/GenBank/DDBJ databases">
        <title>Complete genome sequence of Parvimonas micra KCOM 1535 (= ChDC B708).</title>
        <authorList>
            <person name="Kook J.-K."/>
            <person name="Park S.-N."/>
            <person name="Lim Y.K."/>
            <person name="Roh H."/>
        </authorList>
    </citation>
    <scope>NUCLEOTIDE SEQUENCE [LARGE SCALE GENOMIC DNA]</scope>
    <source>
        <strain evidence="5">KCOM 1535</strain>
        <strain evidence="7">KCOM 1535 / ChDC B708</strain>
    </source>
</reference>